<evidence type="ECO:0000256" key="1">
    <source>
        <dbReference type="SAM" id="SignalP"/>
    </source>
</evidence>
<dbReference type="RefSeq" id="WP_086814128.1">
    <property type="nucleotide sequence ID" value="NZ_BJMM01000012.1"/>
</dbReference>
<dbReference type="EMBL" id="BJMM01000012">
    <property type="protein sequence ID" value="GEB50426.1"/>
    <property type="molecule type" value="Genomic_DNA"/>
</dbReference>
<keyword evidence="1" id="KW-0732">Signal</keyword>
<gene>
    <name evidence="2" type="ORF">SCA03_29770</name>
</gene>
<proteinExistence type="predicted"/>
<feature type="chain" id="PRO_5038742964" description="Secreted protein" evidence="1">
    <location>
        <begin position="20"/>
        <end position="66"/>
    </location>
</feature>
<dbReference type="AlphaFoldDB" id="A0A4Y3QY98"/>
<name>A0A4Y3QY98_STRCI</name>
<evidence type="ECO:0000313" key="2">
    <source>
        <dbReference type="EMBL" id="GEB50426.1"/>
    </source>
</evidence>
<feature type="signal peptide" evidence="1">
    <location>
        <begin position="1"/>
        <end position="19"/>
    </location>
</feature>
<evidence type="ECO:0008006" key="4">
    <source>
        <dbReference type="Google" id="ProtNLM"/>
    </source>
</evidence>
<reference evidence="2 3" key="1">
    <citation type="submission" date="2019-06" db="EMBL/GenBank/DDBJ databases">
        <title>Whole genome shotgun sequence of Streptomyces cacaoi subsp. cacaoi NBRC 12748.</title>
        <authorList>
            <person name="Hosoyama A."/>
            <person name="Uohara A."/>
            <person name="Ohji S."/>
            <person name="Ichikawa N."/>
        </authorList>
    </citation>
    <scope>NUCLEOTIDE SEQUENCE [LARGE SCALE GENOMIC DNA]</scope>
    <source>
        <strain evidence="2 3">NBRC 12748</strain>
    </source>
</reference>
<sequence>MRKTLVSSLVGALASAAVAFGIGVHVGHTQAPAVDPVVTYNDGWLDGQADLREEEAQAGRELPSAR</sequence>
<dbReference type="Proteomes" id="UP000319210">
    <property type="component" value="Unassembled WGS sequence"/>
</dbReference>
<keyword evidence="3" id="KW-1185">Reference proteome</keyword>
<organism evidence="2 3">
    <name type="scientific">Streptomyces cacaoi</name>
    <dbReference type="NCBI Taxonomy" id="1898"/>
    <lineage>
        <taxon>Bacteria</taxon>
        <taxon>Bacillati</taxon>
        <taxon>Actinomycetota</taxon>
        <taxon>Actinomycetes</taxon>
        <taxon>Kitasatosporales</taxon>
        <taxon>Streptomycetaceae</taxon>
        <taxon>Streptomyces</taxon>
    </lineage>
</organism>
<evidence type="ECO:0000313" key="3">
    <source>
        <dbReference type="Proteomes" id="UP000319210"/>
    </source>
</evidence>
<comment type="caution">
    <text evidence="2">The sequence shown here is derived from an EMBL/GenBank/DDBJ whole genome shotgun (WGS) entry which is preliminary data.</text>
</comment>
<accession>A0A4Y3QY98</accession>
<protein>
    <recommendedName>
        <fullName evidence="4">Secreted protein</fullName>
    </recommendedName>
</protein>